<dbReference type="Pfam" id="PF17667">
    <property type="entry name" value="Pkinase_fungal"/>
    <property type="match status" value="1"/>
</dbReference>
<feature type="region of interest" description="Disordered" evidence="1">
    <location>
        <begin position="576"/>
        <end position="661"/>
    </location>
</feature>
<evidence type="ECO:0000313" key="3">
    <source>
        <dbReference type="EMBL" id="KAK7019831.1"/>
    </source>
</evidence>
<protein>
    <recommendedName>
        <fullName evidence="2">Fungal-type protein kinase domain-containing protein</fullName>
    </recommendedName>
</protein>
<comment type="caution">
    <text evidence="3">The sequence shown here is derived from an EMBL/GenBank/DDBJ whole genome shotgun (WGS) entry which is preliminary data.</text>
</comment>
<evidence type="ECO:0000256" key="1">
    <source>
        <dbReference type="SAM" id="MobiDB-lite"/>
    </source>
</evidence>
<proteinExistence type="predicted"/>
<dbReference type="SUPFAM" id="SSF56112">
    <property type="entry name" value="Protein kinase-like (PK-like)"/>
    <property type="match status" value="1"/>
</dbReference>
<organism evidence="3 4">
    <name type="scientific">Favolaschia claudopus</name>
    <dbReference type="NCBI Taxonomy" id="2862362"/>
    <lineage>
        <taxon>Eukaryota</taxon>
        <taxon>Fungi</taxon>
        <taxon>Dikarya</taxon>
        <taxon>Basidiomycota</taxon>
        <taxon>Agaricomycotina</taxon>
        <taxon>Agaricomycetes</taxon>
        <taxon>Agaricomycetidae</taxon>
        <taxon>Agaricales</taxon>
        <taxon>Marasmiineae</taxon>
        <taxon>Mycenaceae</taxon>
        <taxon>Favolaschia</taxon>
    </lineage>
</organism>
<evidence type="ECO:0000259" key="2">
    <source>
        <dbReference type="Pfam" id="PF17667"/>
    </source>
</evidence>
<sequence length="661" mass="73889">MEPTLLQKINNSTLKNAPDRLPKLFPDSSLPLPPSEIFEELCSGSSPLYQQLKWVGCPDLTAQSPESQLVEFLNTLGQRMEQLLHANKGSLPPTKRRWMICDDMEDASAAWNPGLILSSQPRRRWSNVHVHAEVESSTSDIQERLANGAYHIFSTQDNRRFVISIAFLGENIELYIFDRSGLVITTPFHIHNEPQDFVRVLAALMFADRATLGYDPSIVESSKGGRYIEMAGNRYDIIETLYISDGVCGRGTVCWHVRHNDKFLVIKDAWVVKIVKEKWDPTPHTEAETLERIRGLAGVPLLHDVDIVTVNGEWGTDALRICLRSRIGKIDNRIHQRVVLQPFGQPLSTFASRKELISVLIDAVKAHWNLWDTKQILHRDISVDNILLVHPDDMPPATSDTNVKLPPQDSSSPSLRRGLLIDMKHALRTSSAQDNGPRKGTLPFMAVQLLLKGGDQLAGAQLHHHLESFLYVFIWLCVHYAGPDNAERQNFDINQSKLSCWVNGETYEKIGSAKDATMRAGWKTHVLDSFSPYFEPLKPCATAWRQLWLDGSAKFTHNAILGVLEDALVSLDDTEDWSAKDDPEGYGEKMGKRKREIDEGKENGNGTGTGGHDRPMKAIKSQKGRPAAPSSSPQLPKQKGTAKASRIPVPTKPSRGRAGKN</sequence>
<accession>A0AAW0B3A2</accession>
<dbReference type="GO" id="GO:0004672">
    <property type="term" value="F:protein kinase activity"/>
    <property type="evidence" value="ECO:0007669"/>
    <property type="project" value="InterPro"/>
</dbReference>
<dbReference type="PROSITE" id="PS00109">
    <property type="entry name" value="PROTEIN_KINASE_TYR"/>
    <property type="match status" value="1"/>
</dbReference>
<dbReference type="EMBL" id="JAWWNJ010000042">
    <property type="protein sequence ID" value="KAK7019831.1"/>
    <property type="molecule type" value="Genomic_DNA"/>
</dbReference>
<reference evidence="3 4" key="1">
    <citation type="journal article" date="2024" name="J Genomics">
        <title>Draft genome sequencing and assembly of Favolaschia claudopus CIRM-BRFM 2984 isolated from oak limbs.</title>
        <authorList>
            <person name="Navarro D."/>
            <person name="Drula E."/>
            <person name="Chaduli D."/>
            <person name="Cazenave R."/>
            <person name="Ahrendt S."/>
            <person name="Wang J."/>
            <person name="Lipzen A."/>
            <person name="Daum C."/>
            <person name="Barry K."/>
            <person name="Grigoriev I.V."/>
            <person name="Favel A."/>
            <person name="Rosso M.N."/>
            <person name="Martin F."/>
        </authorList>
    </citation>
    <scope>NUCLEOTIDE SEQUENCE [LARGE SCALE GENOMIC DNA]</scope>
    <source>
        <strain evidence="3 4">CIRM-BRFM 2984</strain>
    </source>
</reference>
<keyword evidence="4" id="KW-1185">Reference proteome</keyword>
<feature type="domain" description="Fungal-type protein kinase" evidence="2">
    <location>
        <begin position="122"/>
        <end position="477"/>
    </location>
</feature>
<dbReference type="InterPro" id="IPR011009">
    <property type="entry name" value="Kinase-like_dom_sf"/>
</dbReference>
<evidence type="ECO:0000313" key="4">
    <source>
        <dbReference type="Proteomes" id="UP001362999"/>
    </source>
</evidence>
<gene>
    <name evidence="3" type="ORF">R3P38DRAFT_1224430</name>
</gene>
<dbReference type="Gene3D" id="1.10.510.10">
    <property type="entry name" value="Transferase(Phosphotransferase) domain 1"/>
    <property type="match status" value="1"/>
</dbReference>
<name>A0AAW0B3A2_9AGAR</name>
<feature type="compositionally biased region" description="Basic and acidic residues" evidence="1">
    <location>
        <begin position="577"/>
        <end position="602"/>
    </location>
</feature>
<dbReference type="PANTHER" id="PTHR38248:SF2">
    <property type="entry name" value="FUNK1 11"/>
    <property type="match status" value="1"/>
</dbReference>
<dbReference type="PANTHER" id="PTHR38248">
    <property type="entry name" value="FUNK1 6"/>
    <property type="match status" value="1"/>
</dbReference>
<dbReference type="Proteomes" id="UP001362999">
    <property type="component" value="Unassembled WGS sequence"/>
</dbReference>
<dbReference type="InterPro" id="IPR008266">
    <property type="entry name" value="Tyr_kinase_AS"/>
</dbReference>
<dbReference type="InterPro" id="IPR040976">
    <property type="entry name" value="Pkinase_fungal"/>
</dbReference>
<dbReference type="AlphaFoldDB" id="A0AAW0B3A2"/>